<dbReference type="InterPro" id="IPR050951">
    <property type="entry name" value="Retrovirus_Pol_polyprotein"/>
</dbReference>
<dbReference type="PANTHER" id="PTHR37984:SF5">
    <property type="entry name" value="PROTEIN NYNRIN-LIKE"/>
    <property type="match status" value="1"/>
</dbReference>
<dbReference type="GO" id="GO:0003676">
    <property type="term" value="F:nucleic acid binding"/>
    <property type="evidence" value="ECO:0007669"/>
    <property type="project" value="InterPro"/>
</dbReference>
<evidence type="ECO:0000256" key="2">
    <source>
        <dbReference type="SAM" id="Phobius"/>
    </source>
</evidence>
<feature type="compositionally biased region" description="Polar residues" evidence="1">
    <location>
        <begin position="1"/>
        <end position="19"/>
    </location>
</feature>
<keyword evidence="2" id="KW-0812">Transmembrane</keyword>
<dbReference type="SUPFAM" id="SSF53098">
    <property type="entry name" value="Ribonuclease H-like"/>
    <property type="match status" value="1"/>
</dbReference>
<name>A0A0L8HA74_OCTBM</name>
<proteinExistence type="predicted"/>
<dbReference type="STRING" id="37653.A0A0L8HA74"/>
<keyword evidence="2" id="KW-1133">Transmembrane helix</keyword>
<dbReference type="InterPro" id="IPR012337">
    <property type="entry name" value="RNaseH-like_sf"/>
</dbReference>
<feature type="transmembrane region" description="Helical" evidence="2">
    <location>
        <begin position="237"/>
        <end position="256"/>
    </location>
</feature>
<gene>
    <name evidence="3" type="ORF">OCBIM_22019136mg</name>
</gene>
<keyword evidence="2" id="KW-0472">Membrane</keyword>
<protein>
    <recommendedName>
        <fullName evidence="4">Integrase catalytic domain-containing protein</fullName>
    </recommendedName>
</protein>
<dbReference type="InterPro" id="IPR036397">
    <property type="entry name" value="RNaseH_sf"/>
</dbReference>
<dbReference type="AlphaFoldDB" id="A0A0L8HA74"/>
<evidence type="ECO:0000313" key="3">
    <source>
        <dbReference type="EMBL" id="KOF86173.1"/>
    </source>
</evidence>
<dbReference type="PANTHER" id="PTHR37984">
    <property type="entry name" value="PROTEIN CBG26694"/>
    <property type="match status" value="1"/>
</dbReference>
<dbReference type="EMBL" id="KQ418719">
    <property type="protein sequence ID" value="KOF86173.1"/>
    <property type="molecule type" value="Genomic_DNA"/>
</dbReference>
<dbReference type="Gene3D" id="3.30.420.10">
    <property type="entry name" value="Ribonuclease H-like superfamily/Ribonuclease H"/>
    <property type="match status" value="1"/>
</dbReference>
<evidence type="ECO:0000256" key="1">
    <source>
        <dbReference type="SAM" id="MobiDB-lite"/>
    </source>
</evidence>
<evidence type="ECO:0008006" key="4">
    <source>
        <dbReference type="Google" id="ProtNLM"/>
    </source>
</evidence>
<organism evidence="3">
    <name type="scientific">Octopus bimaculoides</name>
    <name type="common">California two-spotted octopus</name>
    <dbReference type="NCBI Taxonomy" id="37653"/>
    <lineage>
        <taxon>Eukaryota</taxon>
        <taxon>Metazoa</taxon>
        <taxon>Spiralia</taxon>
        <taxon>Lophotrochozoa</taxon>
        <taxon>Mollusca</taxon>
        <taxon>Cephalopoda</taxon>
        <taxon>Coleoidea</taxon>
        <taxon>Octopodiformes</taxon>
        <taxon>Octopoda</taxon>
        <taxon>Incirrata</taxon>
        <taxon>Octopodidae</taxon>
        <taxon>Octopus</taxon>
    </lineage>
</organism>
<reference evidence="3" key="1">
    <citation type="submission" date="2015-07" db="EMBL/GenBank/DDBJ databases">
        <title>MeaNS - Measles Nucleotide Surveillance Program.</title>
        <authorList>
            <person name="Tran T."/>
            <person name="Druce J."/>
        </authorList>
    </citation>
    <scope>NUCLEOTIDE SEQUENCE</scope>
    <source>
        <strain evidence="3">UCB-OBI-ISO-001</strain>
        <tissue evidence="3">Gonad</tissue>
    </source>
</reference>
<sequence length="257" mass="29194">MVLNSYRRSSGIFHTSSPHYPQGNGEAEHAAQTVKNLLKKASDPYIAMLNYCSTPLQHGKSPAELLMNRKLRTRIPTIFYKNVSCQENVEQHKNADSRLKLKQKVNFNKRHRATERSSFTEEQPVWMKTPKTSPAKVVKTLSPRSVLVEADSGLLIETEAIFTSEVRKPSFLRYFFVRVHFYLVTRTKSEECSSIPNLYKLLFSTCGDEVNWKESTVTSTAEGALSEKEVGVRKSHITIVVIIIIIIIIVIIVIIII</sequence>
<accession>A0A0L8HA74</accession>
<feature type="region of interest" description="Disordered" evidence="1">
    <location>
        <begin position="1"/>
        <end position="27"/>
    </location>
</feature>